<dbReference type="InterPro" id="IPR007815">
    <property type="entry name" value="Emycin_Estase"/>
</dbReference>
<dbReference type="SUPFAM" id="SSF159501">
    <property type="entry name" value="EreA/ChaN-like"/>
    <property type="match status" value="2"/>
</dbReference>
<organism evidence="1 2">
    <name type="scientific">Halomonas alkaliantarctica</name>
    <dbReference type="NCBI Taxonomy" id="232346"/>
    <lineage>
        <taxon>Bacteria</taxon>
        <taxon>Pseudomonadati</taxon>
        <taxon>Pseudomonadota</taxon>
        <taxon>Gammaproteobacteria</taxon>
        <taxon>Oceanospirillales</taxon>
        <taxon>Halomonadaceae</taxon>
        <taxon>Halomonas</taxon>
    </lineage>
</organism>
<sequence>MDPSIIAPYTSTQQTAQAVTHACEPLPSLQEEDAFGAHFDRFGDAKIVLLGEASNGSSEFYRAHAVLRKEQDTCEEAVVEQLQELLKHRIEYMAKESEEAYFNATQNARVVRAAEQYYRLMYHGSTQSWNLRDRHMFDTLQQVIEAKGADAKVVVWAHNSHIGNAPATEMGWQGQFNIGELCRTAYGDQTILIGFGTHTGSVAAADNWDSPMKIKQIVPSRADSFERIFHETQLPQALIDLRNPQHSNVREYLTQTRLERALGAIYRPESEYYSHYFKASLAEQFDAYVWFDQTTAVTPLSSERPQGVPDTYPFGV</sequence>
<dbReference type="Proteomes" id="UP001179830">
    <property type="component" value="Chromosome"/>
</dbReference>
<gene>
    <name evidence="1" type="ORF">QEN58_05040</name>
</gene>
<dbReference type="EMBL" id="CP122961">
    <property type="protein sequence ID" value="WGI26431.1"/>
    <property type="molecule type" value="Genomic_DNA"/>
</dbReference>
<accession>A0ABY8LPT7</accession>
<dbReference type="Pfam" id="PF05139">
    <property type="entry name" value="Erythro_esteras"/>
    <property type="match status" value="1"/>
</dbReference>
<dbReference type="InterPro" id="IPR052036">
    <property type="entry name" value="Hydrolase/PRTase-associated"/>
</dbReference>
<proteinExistence type="predicted"/>
<dbReference type="PANTHER" id="PTHR31299:SF0">
    <property type="entry name" value="ESTERASE, PUTATIVE (AFU_ORTHOLOGUE AFUA_1G05850)-RELATED"/>
    <property type="match status" value="1"/>
</dbReference>
<dbReference type="RefSeq" id="WP_280106063.1">
    <property type="nucleotide sequence ID" value="NZ_CP122961.1"/>
</dbReference>
<protein>
    <submittedName>
        <fullName evidence="1">Erythromycin esterase family protein</fullName>
    </submittedName>
</protein>
<dbReference type="PANTHER" id="PTHR31299">
    <property type="entry name" value="ESTERASE, PUTATIVE (AFU_ORTHOLOGUE AFUA_1G05850)-RELATED"/>
    <property type="match status" value="1"/>
</dbReference>
<evidence type="ECO:0000313" key="2">
    <source>
        <dbReference type="Proteomes" id="UP001179830"/>
    </source>
</evidence>
<evidence type="ECO:0000313" key="1">
    <source>
        <dbReference type="EMBL" id="WGI26431.1"/>
    </source>
</evidence>
<dbReference type="Gene3D" id="3.40.1660.10">
    <property type="entry name" value="EreA-like (biosynthetic domain)"/>
    <property type="match status" value="1"/>
</dbReference>
<name>A0ABY8LPT7_9GAMM</name>
<dbReference type="PIRSF" id="PIRSF036794">
    <property type="entry name" value="UCP_erythr_ester"/>
    <property type="match status" value="1"/>
</dbReference>
<reference evidence="1" key="1">
    <citation type="submission" date="2023-04" db="EMBL/GenBank/DDBJ databases">
        <title>Complete genome sequence of Halomonas alkaliantarctica MSP3 isolated from marine sediment, Jeju Island.</title>
        <authorList>
            <person name="Park S.-J."/>
        </authorList>
    </citation>
    <scope>NUCLEOTIDE SEQUENCE</scope>
    <source>
        <strain evidence="1">MSP3</strain>
    </source>
</reference>
<dbReference type="CDD" id="cd14728">
    <property type="entry name" value="Ere-like"/>
    <property type="match status" value="1"/>
</dbReference>
<dbReference type="InterPro" id="IPR014622">
    <property type="entry name" value="UCP036794_erythomycin"/>
</dbReference>
<keyword evidence="2" id="KW-1185">Reference proteome</keyword>